<dbReference type="EMBL" id="JASPKY010000431">
    <property type="protein sequence ID" value="KAK9700736.1"/>
    <property type="molecule type" value="Genomic_DNA"/>
</dbReference>
<keyword evidence="5" id="KW-1015">Disulfide bond</keyword>
<reference evidence="7 8" key="1">
    <citation type="journal article" date="2024" name="BMC Genomics">
        <title>De novo assembly and annotation of Popillia japonica's genome with initial clues to its potential as an invasive pest.</title>
        <authorList>
            <person name="Cucini C."/>
            <person name="Boschi S."/>
            <person name="Funari R."/>
            <person name="Cardaioli E."/>
            <person name="Iannotti N."/>
            <person name="Marturano G."/>
            <person name="Paoli F."/>
            <person name="Bruttini M."/>
            <person name="Carapelli A."/>
            <person name="Frati F."/>
            <person name="Nardi F."/>
        </authorList>
    </citation>
    <scope>NUCLEOTIDE SEQUENCE [LARGE SCALE GENOMIC DNA]</scope>
    <source>
        <strain evidence="7">DMR45628</strain>
    </source>
</reference>
<dbReference type="GO" id="GO:0032934">
    <property type="term" value="F:sterol binding"/>
    <property type="evidence" value="ECO:0007669"/>
    <property type="project" value="InterPro"/>
</dbReference>
<evidence type="ECO:0000313" key="8">
    <source>
        <dbReference type="Proteomes" id="UP001458880"/>
    </source>
</evidence>
<dbReference type="Pfam" id="PF02221">
    <property type="entry name" value="E1_DerP2_DerF2"/>
    <property type="match status" value="1"/>
</dbReference>
<dbReference type="Proteomes" id="UP001458880">
    <property type="component" value="Unassembled WGS sequence"/>
</dbReference>
<dbReference type="CDD" id="cd00916">
    <property type="entry name" value="Npc2_like"/>
    <property type="match status" value="1"/>
</dbReference>
<dbReference type="GO" id="GO:0032367">
    <property type="term" value="P:intracellular cholesterol transport"/>
    <property type="evidence" value="ECO:0007669"/>
    <property type="project" value="InterPro"/>
</dbReference>
<sequence length="149" mass="16467">MSFVVYSSAAIFQQCRNGAEIGDLDSKVSVTRCTKAPCRLKKGTQVDVDMKLKLDKDVQKIVNLVYANIAGIPFPFIGVDNTNACPNIYEADGTTKANCPLKAGKEYVYKNKINVLDIYPRIKVIVHWELQGSDGSSVFCFEVPARITN</sequence>
<evidence type="ECO:0000256" key="3">
    <source>
        <dbReference type="ARBA" id="ARBA00022525"/>
    </source>
</evidence>
<gene>
    <name evidence="7" type="ORF">QE152_g31057</name>
</gene>
<dbReference type="SMART" id="SM00737">
    <property type="entry name" value="ML"/>
    <property type="match status" value="1"/>
</dbReference>
<dbReference type="PANTHER" id="PTHR11306:SF68">
    <property type="entry name" value="NPC INTRACELLULAR CHOLESTEROL TRANSPORTER 2"/>
    <property type="match status" value="1"/>
</dbReference>
<name>A0AAW1JCK1_POPJA</name>
<feature type="domain" description="MD-2-related lipid-recognition" evidence="6">
    <location>
        <begin position="12"/>
        <end position="145"/>
    </location>
</feature>
<keyword evidence="4" id="KW-0732">Signal</keyword>
<organism evidence="7 8">
    <name type="scientific">Popillia japonica</name>
    <name type="common">Japanese beetle</name>
    <dbReference type="NCBI Taxonomy" id="7064"/>
    <lineage>
        <taxon>Eukaryota</taxon>
        <taxon>Metazoa</taxon>
        <taxon>Ecdysozoa</taxon>
        <taxon>Arthropoda</taxon>
        <taxon>Hexapoda</taxon>
        <taxon>Insecta</taxon>
        <taxon>Pterygota</taxon>
        <taxon>Neoptera</taxon>
        <taxon>Endopterygota</taxon>
        <taxon>Coleoptera</taxon>
        <taxon>Polyphaga</taxon>
        <taxon>Scarabaeiformia</taxon>
        <taxon>Scarabaeidae</taxon>
        <taxon>Rutelinae</taxon>
        <taxon>Popillia</taxon>
    </lineage>
</organism>
<keyword evidence="8" id="KW-1185">Reference proteome</keyword>
<dbReference type="InterPro" id="IPR014756">
    <property type="entry name" value="Ig_E-set"/>
</dbReference>
<dbReference type="InterPro" id="IPR033916">
    <property type="entry name" value="ML_Npc2-like"/>
</dbReference>
<dbReference type="PANTHER" id="PTHR11306">
    <property type="entry name" value="NIEMANN PICK TYPE C2 PROTEIN NPC2-RELATED"/>
    <property type="match status" value="1"/>
</dbReference>
<evidence type="ECO:0000256" key="1">
    <source>
        <dbReference type="ARBA" id="ARBA00004613"/>
    </source>
</evidence>
<dbReference type="FunFam" id="2.60.40.770:FF:000001">
    <property type="entry name" value="NPC intracellular cholesterol transporter 2"/>
    <property type="match status" value="1"/>
</dbReference>
<dbReference type="InterPro" id="IPR003172">
    <property type="entry name" value="ML_dom"/>
</dbReference>
<keyword evidence="3" id="KW-0964">Secreted</keyword>
<comment type="subcellular location">
    <subcellularLocation>
        <location evidence="1">Secreted</location>
    </subcellularLocation>
</comment>
<evidence type="ECO:0000256" key="5">
    <source>
        <dbReference type="ARBA" id="ARBA00023157"/>
    </source>
</evidence>
<dbReference type="Gene3D" id="2.60.40.770">
    <property type="match status" value="1"/>
</dbReference>
<dbReference type="SUPFAM" id="SSF81296">
    <property type="entry name" value="E set domains"/>
    <property type="match status" value="1"/>
</dbReference>
<proteinExistence type="inferred from homology"/>
<evidence type="ECO:0000313" key="7">
    <source>
        <dbReference type="EMBL" id="KAK9700736.1"/>
    </source>
</evidence>
<dbReference type="InterPro" id="IPR039670">
    <property type="entry name" value="NPC2-like"/>
</dbReference>
<protein>
    <submittedName>
        <fullName evidence="7">ML domain</fullName>
    </submittedName>
</protein>
<evidence type="ECO:0000256" key="2">
    <source>
        <dbReference type="ARBA" id="ARBA00006370"/>
    </source>
</evidence>
<accession>A0AAW1JCK1</accession>
<dbReference type="AlphaFoldDB" id="A0AAW1JCK1"/>
<comment type="similarity">
    <text evidence="2">Belongs to the NPC2 family.</text>
</comment>
<comment type="caution">
    <text evidence="7">The sequence shown here is derived from an EMBL/GenBank/DDBJ whole genome shotgun (WGS) entry which is preliminary data.</text>
</comment>
<evidence type="ECO:0000259" key="6">
    <source>
        <dbReference type="SMART" id="SM00737"/>
    </source>
</evidence>
<dbReference type="GO" id="GO:0005576">
    <property type="term" value="C:extracellular region"/>
    <property type="evidence" value="ECO:0007669"/>
    <property type="project" value="UniProtKB-SubCell"/>
</dbReference>
<evidence type="ECO:0000256" key="4">
    <source>
        <dbReference type="ARBA" id="ARBA00022729"/>
    </source>
</evidence>